<evidence type="ECO:0000256" key="3">
    <source>
        <dbReference type="PROSITE-ProRule" id="PRU10141"/>
    </source>
</evidence>
<dbReference type="InterPro" id="IPR011009">
    <property type="entry name" value="Kinase-like_dom_sf"/>
</dbReference>
<dbReference type="PROSITE" id="PS00108">
    <property type="entry name" value="PROTEIN_KINASE_ST"/>
    <property type="match status" value="1"/>
</dbReference>
<keyword evidence="6" id="KW-0808">Transferase</keyword>
<accession>A0ABS5X097</accession>
<keyword evidence="6" id="KW-0418">Kinase</keyword>
<dbReference type="InterPro" id="IPR008271">
    <property type="entry name" value="Ser/Thr_kinase_AS"/>
</dbReference>
<gene>
    <name evidence="6" type="ORF">KL867_20715</name>
</gene>
<keyword evidence="1 3" id="KW-0547">Nucleotide-binding</keyword>
<dbReference type="SUPFAM" id="SSF56112">
    <property type="entry name" value="Protein kinase-like (PK-like)"/>
    <property type="match status" value="1"/>
</dbReference>
<evidence type="ECO:0000256" key="4">
    <source>
        <dbReference type="SAM" id="MobiDB-lite"/>
    </source>
</evidence>
<organism evidence="6 7">
    <name type="scientific">Falsiruegeria litorea</name>
    <dbReference type="NCBI Taxonomy" id="1280831"/>
    <lineage>
        <taxon>Bacteria</taxon>
        <taxon>Pseudomonadati</taxon>
        <taxon>Pseudomonadota</taxon>
        <taxon>Alphaproteobacteria</taxon>
        <taxon>Rhodobacterales</taxon>
        <taxon>Roseobacteraceae</taxon>
        <taxon>Falsiruegeria</taxon>
    </lineage>
</organism>
<dbReference type="EMBL" id="JAHHDY010000026">
    <property type="protein sequence ID" value="MBT3143485.1"/>
    <property type="molecule type" value="Genomic_DNA"/>
</dbReference>
<dbReference type="CDD" id="cd14014">
    <property type="entry name" value="STKc_PknB_like"/>
    <property type="match status" value="1"/>
</dbReference>
<keyword evidence="2 3" id="KW-0067">ATP-binding</keyword>
<dbReference type="SMART" id="SM00220">
    <property type="entry name" value="S_TKc"/>
    <property type="match status" value="1"/>
</dbReference>
<name>A0ABS5X097_9RHOB</name>
<feature type="binding site" evidence="3">
    <location>
        <position position="41"/>
    </location>
    <ligand>
        <name>ATP</name>
        <dbReference type="ChEBI" id="CHEBI:30616"/>
    </ligand>
</feature>
<feature type="domain" description="Protein kinase" evidence="5">
    <location>
        <begin position="8"/>
        <end position="264"/>
    </location>
</feature>
<dbReference type="PANTHER" id="PTHR24361">
    <property type="entry name" value="MITOGEN-ACTIVATED KINASE KINASE KINASE"/>
    <property type="match status" value="1"/>
</dbReference>
<feature type="region of interest" description="Disordered" evidence="4">
    <location>
        <begin position="303"/>
        <end position="344"/>
    </location>
</feature>
<comment type="caution">
    <text evidence="6">The sequence shown here is derived from an EMBL/GenBank/DDBJ whole genome shotgun (WGS) entry which is preliminary data.</text>
</comment>
<evidence type="ECO:0000313" key="6">
    <source>
        <dbReference type="EMBL" id="MBT3143485.1"/>
    </source>
</evidence>
<dbReference type="RefSeq" id="WP_215194306.1">
    <property type="nucleotide sequence ID" value="NZ_JAHHDY010000026.1"/>
</dbReference>
<dbReference type="PROSITE" id="PS50011">
    <property type="entry name" value="PROTEIN_KINASE_DOM"/>
    <property type="match status" value="1"/>
</dbReference>
<dbReference type="InterPro" id="IPR053235">
    <property type="entry name" value="Ser_Thr_kinase"/>
</dbReference>
<dbReference type="PROSITE" id="PS00107">
    <property type="entry name" value="PROTEIN_KINASE_ATP"/>
    <property type="match status" value="1"/>
</dbReference>
<keyword evidence="7" id="KW-1185">Reference proteome</keyword>
<dbReference type="Proteomes" id="UP000763802">
    <property type="component" value="Unassembled WGS sequence"/>
</dbReference>
<evidence type="ECO:0000256" key="2">
    <source>
        <dbReference type="ARBA" id="ARBA00022840"/>
    </source>
</evidence>
<evidence type="ECO:0000313" key="7">
    <source>
        <dbReference type="Proteomes" id="UP000763802"/>
    </source>
</evidence>
<proteinExistence type="predicted"/>
<evidence type="ECO:0000259" key="5">
    <source>
        <dbReference type="PROSITE" id="PS50011"/>
    </source>
</evidence>
<dbReference type="Gene3D" id="1.10.510.10">
    <property type="entry name" value="Transferase(Phosphotransferase) domain 1"/>
    <property type="match status" value="1"/>
</dbReference>
<dbReference type="InterPro" id="IPR017441">
    <property type="entry name" value="Protein_kinase_ATP_BS"/>
</dbReference>
<keyword evidence="6" id="KW-0723">Serine/threonine-protein kinase</keyword>
<protein>
    <submittedName>
        <fullName evidence="6">Serine/threonine protein kinase</fullName>
    </submittedName>
</protein>
<sequence length="344" mass="38043">MAGYIAEIAIGKHIGNGHFGDVHLATDPVHGQVAVKIIAKKNTDTPEKWAADKAEFLTEAQNLASAAHPNIVPVYHLVQSPDGLSIQYCMKYCAGGSLQVAFDTGPSTLHMVRKVGTEVLLGLGALHARGMIHRDIKPANILLDETGVARIGDFGLVTDKLIFGYADKAGYNDHLAYEVWHQGMTSTKTDIWAFGMTLYRLLHGDAWYKESNLPRLEIKNGGFCQKLKWLPHIPQRWRRAIRSMMHDDPASRSQSVGQVQAAFSGLPTDPEWVCEINGPQVNWARQQGSRTFRVEWNRTSQRKQSWRAWSEPTNGTGRNRALGGSGGEVGSVQANNDLTEFFKG</sequence>
<dbReference type="InterPro" id="IPR000719">
    <property type="entry name" value="Prot_kinase_dom"/>
</dbReference>
<dbReference type="GO" id="GO:0004674">
    <property type="term" value="F:protein serine/threonine kinase activity"/>
    <property type="evidence" value="ECO:0007669"/>
    <property type="project" value="UniProtKB-KW"/>
</dbReference>
<reference evidence="6 7" key="1">
    <citation type="submission" date="2021-05" db="EMBL/GenBank/DDBJ databases">
        <title>Draft genomes of marine bacteria isolated from model chitin particles.</title>
        <authorList>
            <person name="Datta M.S."/>
            <person name="Schwartzman J.A."/>
            <person name="Cordero O."/>
        </authorList>
    </citation>
    <scope>NUCLEOTIDE SEQUENCE [LARGE SCALE GENOMIC DNA]</scope>
    <source>
        <strain evidence="6 7">4E07</strain>
    </source>
</reference>
<dbReference type="Pfam" id="PF00069">
    <property type="entry name" value="Pkinase"/>
    <property type="match status" value="1"/>
</dbReference>
<evidence type="ECO:0000256" key="1">
    <source>
        <dbReference type="ARBA" id="ARBA00022741"/>
    </source>
</evidence>